<reference evidence="3" key="1">
    <citation type="submission" date="2023-10" db="EMBL/GenBank/DDBJ databases">
        <title>Genome assembly of Pristionchus species.</title>
        <authorList>
            <person name="Yoshida K."/>
            <person name="Sommer R.J."/>
        </authorList>
    </citation>
    <scope>NUCLEOTIDE SEQUENCE</scope>
    <source>
        <strain evidence="3">RS0144</strain>
    </source>
</reference>
<feature type="compositionally biased region" description="Polar residues" evidence="1">
    <location>
        <begin position="108"/>
        <end position="126"/>
    </location>
</feature>
<evidence type="ECO:0000256" key="2">
    <source>
        <dbReference type="SAM" id="Phobius"/>
    </source>
</evidence>
<dbReference type="AlphaFoldDB" id="A0AAV5UL48"/>
<organism evidence="3 4">
    <name type="scientific">Pristionchus entomophagus</name>
    <dbReference type="NCBI Taxonomy" id="358040"/>
    <lineage>
        <taxon>Eukaryota</taxon>
        <taxon>Metazoa</taxon>
        <taxon>Ecdysozoa</taxon>
        <taxon>Nematoda</taxon>
        <taxon>Chromadorea</taxon>
        <taxon>Rhabditida</taxon>
        <taxon>Rhabditina</taxon>
        <taxon>Diplogasteromorpha</taxon>
        <taxon>Diplogasteroidea</taxon>
        <taxon>Neodiplogasteridae</taxon>
        <taxon>Pristionchus</taxon>
    </lineage>
</organism>
<dbReference type="EMBL" id="BTSX01000006">
    <property type="protein sequence ID" value="GMT07033.1"/>
    <property type="molecule type" value="Genomic_DNA"/>
</dbReference>
<evidence type="ECO:0000313" key="4">
    <source>
        <dbReference type="Proteomes" id="UP001432027"/>
    </source>
</evidence>
<proteinExistence type="predicted"/>
<evidence type="ECO:0000313" key="3">
    <source>
        <dbReference type="EMBL" id="GMT07033.1"/>
    </source>
</evidence>
<dbReference type="Proteomes" id="UP001432027">
    <property type="component" value="Unassembled WGS sequence"/>
</dbReference>
<gene>
    <name evidence="3" type="ORF">PENTCL1PPCAC_29207</name>
</gene>
<feature type="transmembrane region" description="Helical" evidence="2">
    <location>
        <begin position="20"/>
        <end position="39"/>
    </location>
</feature>
<keyword evidence="2" id="KW-1133">Transmembrane helix</keyword>
<comment type="caution">
    <text evidence="3">The sequence shown here is derived from an EMBL/GenBank/DDBJ whole genome shotgun (WGS) entry which is preliminary data.</text>
</comment>
<name>A0AAV5UL48_9BILA</name>
<feature type="non-terminal residue" evidence="3">
    <location>
        <position position="1"/>
    </location>
</feature>
<sequence>FADLPNIFSFVHNPHSLIRLKAAFAILQFILEGYAFWIARRCHSYIKFTADNLEKDKVDPEKAVAIPTNGCSLPSSEFVEMRRVPSLILKGETRLPQPSPLSLPTIHGNGSTTAHRLQHMQPQTDC</sequence>
<keyword evidence="4" id="KW-1185">Reference proteome</keyword>
<keyword evidence="2" id="KW-0472">Membrane</keyword>
<accession>A0AAV5UL48</accession>
<feature type="region of interest" description="Disordered" evidence="1">
    <location>
        <begin position="95"/>
        <end position="126"/>
    </location>
</feature>
<keyword evidence="2" id="KW-0812">Transmembrane</keyword>
<evidence type="ECO:0000256" key="1">
    <source>
        <dbReference type="SAM" id="MobiDB-lite"/>
    </source>
</evidence>
<protein>
    <submittedName>
        <fullName evidence="3">Uncharacterized protein</fullName>
    </submittedName>
</protein>